<proteinExistence type="predicted"/>
<sequence>MELEIIRTIQSISNLFFDVLFQIFTMFGEELILISIITTIYWAYDKKFGEYIAYSSLTSLLFNNALKDIFKMKRPIGEEGIRTLRAETATGYSFPSGHSQGAASFYGSIAIYFKKRIIYILATIIIFLVGISRLYLGVHYPKDVLVGIALGLLISIISYKLFRTVNNRNLLYIITFICFIPALIFAQSPDFIKGMGTYLGFIIGVIVEKRYINFSVEGNLANKILRVVIGIAILLIIKSGLKVIFPNELIFHFIRYTIVTFVGIGVYPAIFKKLKI</sequence>
<feature type="transmembrane region" description="Helical" evidence="1">
    <location>
        <begin position="224"/>
        <end position="241"/>
    </location>
</feature>
<dbReference type="GO" id="GO:0050380">
    <property type="term" value="F:undecaprenyl-diphosphatase activity"/>
    <property type="evidence" value="ECO:0007669"/>
    <property type="project" value="UniProtKB-EC"/>
</dbReference>
<feature type="transmembrane region" description="Helical" evidence="1">
    <location>
        <begin position="192"/>
        <end position="212"/>
    </location>
</feature>
<dbReference type="AlphaFoldDB" id="A0A174BIR3"/>
<dbReference type="PANTHER" id="PTHR14969">
    <property type="entry name" value="SPHINGOSINE-1-PHOSPHATE PHOSPHOHYDROLASE"/>
    <property type="match status" value="1"/>
</dbReference>
<dbReference type="PANTHER" id="PTHR14969:SF13">
    <property type="entry name" value="AT30094P"/>
    <property type="match status" value="1"/>
</dbReference>
<keyword evidence="1" id="KW-1133">Transmembrane helix</keyword>
<evidence type="ECO:0000256" key="1">
    <source>
        <dbReference type="SAM" id="Phobius"/>
    </source>
</evidence>
<dbReference type="EC" id="3.6.1.27" evidence="3"/>
<organism evidence="3 4">
    <name type="scientific">Clostridium disporicum</name>
    <dbReference type="NCBI Taxonomy" id="84024"/>
    <lineage>
        <taxon>Bacteria</taxon>
        <taxon>Bacillati</taxon>
        <taxon>Bacillota</taxon>
        <taxon>Clostridia</taxon>
        <taxon>Eubacteriales</taxon>
        <taxon>Clostridiaceae</taxon>
        <taxon>Clostridium</taxon>
    </lineage>
</organism>
<keyword evidence="1" id="KW-0472">Membrane</keyword>
<dbReference type="InterPro" id="IPR000326">
    <property type="entry name" value="PAP2/HPO"/>
</dbReference>
<feature type="transmembrane region" description="Helical" evidence="1">
    <location>
        <begin position="144"/>
        <end position="162"/>
    </location>
</feature>
<dbReference type="Gene3D" id="1.20.144.10">
    <property type="entry name" value="Phosphatidic acid phosphatase type 2/haloperoxidase"/>
    <property type="match status" value="1"/>
</dbReference>
<keyword evidence="1" id="KW-0812">Transmembrane</keyword>
<keyword evidence="3" id="KW-0378">Hydrolase</keyword>
<dbReference type="SMART" id="SM00014">
    <property type="entry name" value="acidPPc"/>
    <property type="match status" value="1"/>
</dbReference>
<evidence type="ECO:0000259" key="2">
    <source>
        <dbReference type="SMART" id="SM00014"/>
    </source>
</evidence>
<feature type="domain" description="Phosphatidic acid phosphatase type 2/haloperoxidase" evidence="2">
    <location>
        <begin position="48"/>
        <end position="159"/>
    </location>
</feature>
<dbReference type="EMBL" id="CYZX01000004">
    <property type="protein sequence ID" value="CUO00079.1"/>
    <property type="molecule type" value="Genomic_DNA"/>
</dbReference>
<dbReference type="RefSeq" id="WP_172675736.1">
    <property type="nucleotide sequence ID" value="NZ_CABIXQ010000004.1"/>
</dbReference>
<dbReference type="InterPro" id="IPR036938">
    <property type="entry name" value="PAP2/HPO_sf"/>
</dbReference>
<reference evidence="3 4" key="1">
    <citation type="submission" date="2015-09" db="EMBL/GenBank/DDBJ databases">
        <authorList>
            <consortium name="Pathogen Informatics"/>
        </authorList>
    </citation>
    <scope>NUCLEOTIDE SEQUENCE [LARGE SCALE GENOMIC DNA]</scope>
    <source>
        <strain evidence="3 4">2789STDY5834856</strain>
    </source>
</reference>
<evidence type="ECO:0000313" key="3">
    <source>
        <dbReference type="EMBL" id="CUO00079.1"/>
    </source>
</evidence>
<gene>
    <name evidence="3" type="primary">bcrC</name>
    <name evidence="3" type="ORF">ERS852471_00790</name>
</gene>
<dbReference type="SUPFAM" id="SSF48317">
    <property type="entry name" value="Acid phosphatase/Vanadium-dependent haloperoxidase"/>
    <property type="match status" value="1"/>
</dbReference>
<name>A0A174BIR3_9CLOT</name>
<feature type="transmembrane region" description="Helical" evidence="1">
    <location>
        <begin position="20"/>
        <end position="42"/>
    </location>
</feature>
<feature type="transmembrane region" description="Helical" evidence="1">
    <location>
        <begin position="117"/>
        <end position="138"/>
    </location>
</feature>
<dbReference type="Pfam" id="PF01569">
    <property type="entry name" value="PAP2"/>
    <property type="match status" value="1"/>
</dbReference>
<feature type="transmembrane region" description="Helical" evidence="1">
    <location>
        <begin position="253"/>
        <end position="271"/>
    </location>
</feature>
<evidence type="ECO:0000313" key="4">
    <source>
        <dbReference type="Proteomes" id="UP000095594"/>
    </source>
</evidence>
<dbReference type="Proteomes" id="UP000095594">
    <property type="component" value="Unassembled WGS sequence"/>
</dbReference>
<protein>
    <submittedName>
        <fullName evidence="3">Membrane-associated phospholipid phosphatase</fullName>
        <ecNumber evidence="3">3.6.1.27</ecNumber>
    </submittedName>
</protein>
<feature type="transmembrane region" description="Helical" evidence="1">
    <location>
        <begin position="169"/>
        <end position="186"/>
    </location>
</feature>
<accession>A0A174BIR3</accession>